<dbReference type="SUPFAM" id="SSF55729">
    <property type="entry name" value="Acyl-CoA N-acyltransferases (Nat)"/>
    <property type="match status" value="1"/>
</dbReference>
<comment type="similarity">
    <text evidence="3">Belongs to the acetyltransferase family. RimJ subfamily.</text>
</comment>
<keyword evidence="2" id="KW-0012">Acyltransferase</keyword>
<dbReference type="InterPro" id="IPR000182">
    <property type="entry name" value="GNAT_dom"/>
</dbReference>
<proteinExistence type="inferred from homology"/>
<evidence type="ECO:0000313" key="6">
    <source>
        <dbReference type="Proteomes" id="UP000774750"/>
    </source>
</evidence>
<dbReference type="EMBL" id="JACJKY010000021">
    <property type="protein sequence ID" value="MBM6921640.1"/>
    <property type="molecule type" value="Genomic_DNA"/>
</dbReference>
<dbReference type="RefSeq" id="WP_204447775.1">
    <property type="nucleotide sequence ID" value="NZ_JACJKY010000021.1"/>
</dbReference>
<dbReference type="InterPro" id="IPR051531">
    <property type="entry name" value="N-acetyltransferase"/>
</dbReference>
<dbReference type="Gene3D" id="3.40.630.30">
    <property type="match status" value="1"/>
</dbReference>
<evidence type="ECO:0000259" key="4">
    <source>
        <dbReference type="PROSITE" id="PS51186"/>
    </source>
</evidence>
<sequence>MMIETERLFLRPFLKCDLHDFHEYCAQPDVGIHAGWRAHESLEESADLLNEWVNAKNRLAIVLKKEDKVIGHICIFKDAGGRSDTRELGFVLHHSYHRQGFMKEAVLALTDYLFRRQGLKYIWACCFEENVASRRLIESCGFTFMQTGSFESKPLSKTFRTYEYRIAYNETKQKAPD</sequence>
<evidence type="ECO:0000256" key="2">
    <source>
        <dbReference type="ARBA" id="ARBA00023315"/>
    </source>
</evidence>
<dbReference type="PROSITE" id="PS51186">
    <property type="entry name" value="GNAT"/>
    <property type="match status" value="1"/>
</dbReference>
<keyword evidence="6" id="KW-1185">Reference proteome</keyword>
<dbReference type="PANTHER" id="PTHR43792:SF8">
    <property type="entry name" value="[RIBOSOMAL PROTEIN US5]-ALANINE N-ACETYLTRANSFERASE"/>
    <property type="match status" value="1"/>
</dbReference>
<protein>
    <submittedName>
        <fullName evidence="5">GNAT family N-acetyltransferase</fullName>
    </submittedName>
</protein>
<organism evidence="5 6">
    <name type="scientific">Merdimmobilis hominis</name>
    <dbReference type="NCBI Taxonomy" id="2897707"/>
    <lineage>
        <taxon>Bacteria</taxon>
        <taxon>Bacillati</taxon>
        <taxon>Bacillota</taxon>
        <taxon>Clostridia</taxon>
        <taxon>Eubacteriales</taxon>
        <taxon>Oscillospiraceae</taxon>
        <taxon>Merdimmobilis</taxon>
    </lineage>
</organism>
<reference evidence="5" key="2">
    <citation type="journal article" date="2021" name="Sci. Rep.">
        <title>The distribution of antibiotic resistance genes in chicken gut microbiota commensals.</title>
        <authorList>
            <person name="Juricova H."/>
            <person name="Matiasovicova J."/>
            <person name="Kubasova T."/>
            <person name="Cejkova D."/>
            <person name="Rychlik I."/>
        </authorList>
    </citation>
    <scope>NUCLEOTIDE SEQUENCE</scope>
    <source>
        <strain evidence="5">An559</strain>
    </source>
</reference>
<feature type="domain" description="N-acetyltransferase" evidence="4">
    <location>
        <begin position="8"/>
        <end position="175"/>
    </location>
</feature>
<reference evidence="5" key="1">
    <citation type="submission" date="2020-08" db="EMBL/GenBank/DDBJ databases">
        <authorList>
            <person name="Cejkova D."/>
            <person name="Kubasova T."/>
            <person name="Jahodarova E."/>
            <person name="Rychlik I."/>
        </authorList>
    </citation>
    <scope>NUCLEOTIDE SEQUENCE</scope>
    <source>
        <strain evidence="5">An559</strain>
    </source>
</reference>
<keyword evidence="1" id="KW-0808">Transferase</keyword>
<dbReference type="InterPro" id="IPR016181">
    <property type="entry name" value="Acyl_CoA_acyltransferase"/>
</dbReference>
<evidence type="ECO:0000256" key="1">
    <source>
        <dbReference type="ARBA" id="ARBA00022679"/>
    </source>
</evidence>
<evidence type="ECO:0000256" key="3">
    <source>
        <dbReference type="ARBA" id="ARBA00038502"/>
    </source>
</evidence>
<dbReference type="PANTHER" id="PTHR43792">
    <property type="entry name" value="GNAT FAMILY, PUTATIVE (AFU_ORTHOLOGUE AFUA_3G00765)-RELATED-RELATED"/>
    <property type="match status" value="1"/>
</dbReference>
<dbReference type="Pfam" id="PF13302">
    <property type="entry name" value="Acetyltransf_3"/>
    <property type="match status" value="1"/>
</dbReference>
<gene>
    <name evidence="5" type="ORF">H6A12_10810</name>
</gene>
<comment type="caution">
    <text evidence="5">The sequence shown here is derived from an EMBL/GenBank/DDBJ whole genome shotgun (WGS) entry which is preliminary data.</text>
</comment>
<name>A0A939BES9_9FIRM</name>
<accession>A0A939BES9</accession>
<dbReference type="GO" id="GO:0016747">
    <property type="term" value="F:acyltransferase activity, transferring groups other than amino-acyl groups"/>
    <property type="evidence" value="ECO:0007669"/>
    <property type="project" value="InterPro"/>
</dbReference>
<dbReference type="AlphaFoldDB" id="A0A939BES9"/>
<dbReference type="Proteomes" id="UP000774750">
    <property type="component" value="Unassembled WGS sequence"/>
</dbReference>
<evidence type="ECO:0000313" key="5">
    <source>
        <dbReference type="EMBL" id="MBM6921640.1"/>
    </source>
</evidence>